<feature type="short sequence motif" description="TonB C-terminal box" evidence="15">
    <location>
        <begin position="791"/>
        <end position="808"/>
    </location>
</feature>
<dbReference type="PANTHER" id="PTHR32552">
    <property type="entry name" value="FERRICHROME IRON RECEPTOR-RELATED"/>
    <property type="match status" value="1"/>
</dbReference>
<evidence type="ECO:0000256" key="7">
    <source>
        <dbReference type="ARBA" id="ARBA00022729"/>
    </source>
</evidence>
<evidence type="ECO:0000256" key="15">
    <source>
        <dbReference type="PROSITE-ProRule" id="PRU10144"/>
    </source>
</evidence>
<dbReference type="EMBL" id="LROM01000147">
    <property type="protein sequence ID" value="OEZ92538.1"/>
    <property type="molecule type" value="Genomic_DNA"/>
</dbReference>
<dbReference type="NCBIfam" id="TIGR01783">
    <property type="entry name" value="TonB-siderophor"/>
    <property type="match status" value="1"/>
</dbReference>
<evidence type="ECO:0000256" key="1">
    <source>
        <dbReference type="ARBA" id="ARBA00004571"/>
    </source>
</evidence>
<evidence type="ECO:0000256" key="10">
    <source>
        <dbReference type="ARBA" id="ARBA00023077"/>
    </source>
</evidence>
<dbReference type="Gene3D" id="2.40.170.20">
    <property type="entry name" value="TonB-dependent receptor, beta-barrel domain"/>
    <property type="match status" value="1"/>
</dbReference>
<keyword evidence="6 14" id="KW-0812">Transmembrane</keyword>
<name>A0A1E7W8F3_9BURK</name>
<dbReference type="PATRIC" id="fig|762836.4.peg.4935"/>
<comment type="subcellular location">
    <subcellularLocation>
        <location evidence="1 14">Cell outer membrane</location>
        <topology evidence="1 14">Multi-pass membrane protein</topology>
    </subcellularLocation>
</comment>
<feature type="chain" id="PRO_5009206628" evidence="17">
    <location>
        <begin position="25"/>
        <end position="808"/>
    </location>
</feature>
<evidence type="ECO:0000256" key="5">
    <source>
        <dbReference type="ARBA" id="ARBA00022496"/>
    </source>
</evidence>
<keyword evidence="7 17" id="KW-0732">Signal</keyword>
<dbReference type="GO" id="GO:0015891">
    <property type="term" value="P:siderophore transport"/>
    <property type="evidence" value="ECO:0007669"/>
    <property type="project" value="InterPro"/>
</dbReference>
<dbReference type="PROSITE" id="PS01156">
    <property type="entry name" value="TONB_DEPENDENT_REC_2"/>
    <property type="match status" value="1"/>
</dbReference>
<keyword evidence="12 19" id="KW-0675">Receptor</keyword>
<evidence type="ECO:0000256" key="3">
    <source>
        <dbReference type="ARBA" id="ARBA00022448"/>
    </source>
</evidence>
<evidence type="ECO:0000256" key="9">
    <source>
        <dbReference type="ARBA" id="ARBA00023065"/>
    </source>
</evidence>
<dbReference type="CDD" id="cd01347">
    <property type="entry name" value="ligand_gated_channel"/>
    <property type="match status" value="1"/>
</dbReference>
<dbReference type="InterPro" id="IPR000531">
    <property type="entry name" value="Beta-barrel_TonB"/>
</dbReference>
<dbReference type="AlphaFoldDB" id="A0A1E7W8F3"/>
<keyword evidence="10 16" id="KW-0798">TonB box</keyword>
<dbReference type="PANTHER" id="PTHR32552:SF74">
    <property type="entry name" value="HYDROXAMATE SIDEROPHORE RECEPTOR FHUE"/>
    <property type="match status" value="1"/>
</dbReference>
<keyword evidence="5" id="KW-0410">Iron transport</keyword>
<dbReference type="OrthoDB" id="174652at2"/>
<dbReference type="InterPro" id="IPR010105">
    <property type="entry name" value="TonB_sidphr_rcpt"/>
</dbReference>
<dbReference type="Gene3D" id="3.55.50.30">
    <property type="match status" value="1"/>
</dbReference>
<evidence type="ECO:0000256" key="13">
    <source>
        <dbReference type="ARBA" id="ARBA00023237"/>
    </source>
</evidence>
<dbReference type="FunFam" id="2.170.130.10:FF:000010">
    <property type="entry name" value="Ferripyoverdine receptor"/>
    <property type="match status" value="1"/>
</dbReference>
<keyword evidence="11 14" id="KW-0472">Membrane</keyword>
<proteinExistence type="inferred from homology"/>
<dbReference type="SMART" id="SM00965">
    <property type="entry name" value="STN"/>
    <property type="match status" value="1"/>
</dbReference>
<keyword evidence="20" id="KW-1185">Reference proteome</keyword>
<evidence type="ECO:0000256" key="12">
    <source>
        <dbReference type="ARBA" id="ARBA00023170"/>
    </source>
</evidence>
<dbReference type="InterPro" id="IPR037066">
    <property type="entry name" value="Plug_dom_sf"/>
</dbReference>
<dbReference type="InterPro" id="IPR011662">
    <property type="entry name" value="Secretin/TonB_short_N"/>
</dbReference>
<dbReference type="Gene3D" id="2.170.130.10">
    <property type="entry name" value="TonB-dependent receptor, plug domain"/>
    <property type="match status" value="1"/>
</dbReference>
<evidence type="ECO:0000256" key="14">
    <source>
        <dbReference type="PROSITE-ProRule" id="PRU01360"/>
    </source>
</evidence>
<dbReference type="Pfam" id="PF07715">
    <property type="entry name" value="Plug"/>
    <property type="match status" value="1"/>
</dbReference>
<protein>
    <submittedName>
        <fullName evidence="19">Ferripyoverdine receptor</fullName>
    </submittedName>
</protein>
<keyword evidence="3 14" id="KW-0813">Transport</keyword>
<dbReference type="InterPro" id="IPR012910">
    <property type="entry name" value="Plug_dom"/>
</dbReference>
<sequence length="808" mass="86920">MFTHRLTPLALALAMPLAMPLAFAAAAEATRTYQIPAGPLAAVLNQFAAAAGAALSFDPALAADRTSPGLQGPHTPASGFAALLAGSGLEVVSLGDRGFSVRRVAAPAAVAQTLDTISVSARPEADNVTENSGAYGMRSMSTATRLGLSARETPQSVSVITRQQMDDQALITVPDILEKTVGVTVGRNDSERATFYARGYTIENFQFDGVPNTLDSSNQYTTAIGDSAIYDHVEVVRGAAGLLTGAGNPSATINLVRKRPTSEFAGSLNASAGSWHRYRGVADVSGPLNASGSVRGRVVLAAQNADSYIDYYQRDTRNAYAIIEADLGPRTLLTVGIDYMRSRADGATFGHLPLFYSDGTQTAFRRSLNPAARWSYWDNNSTNTFAALKHSFASGWKLDLAASHLKQSKEVEYGSAYNGAVDRVTGAGVRLLAGLLPTQAATDTANLALTGPFTLFGRQHELMLGAGYSRAVKDAQLYTSPALIPVPDYFAWDGNLAKPASYPKRADRETTITEKGLSLATRLRPTDQLSVILGARMSWYKLVDFQVNNAGVRAVADNLDIGEKVVPYAGVVYDFHRNWSVYASYTDIFRPQTYYKDASDRSLDPLTGKNVEAGVKGEFFDQRLNAGIALFRTEQNNSAQYVGINAATGGEIYRPIEGVTSKGVELEVSGQAAPRWNVAGGYTFRMSRIPSQPDVILSAVNTNQPKHLFKLSTAYQLAGALNQLTVGGSLTWQSETYYQASDARRWRATQPSYAVLGLLARYDINRRVSVTLNVNNVLDKTYMPGMGSYGTGVYGDPRSVALTANYRF</sequence>
<evidence type="ECO:0000313" key="19">
    <source>
        <dbReference type="EMBL" id="OEZ92538.1"/>
    </source>
</evidence>
<dbReference type="SUPFAM" id="SSF56935">
    <property type="entry name" value="Porins"/>
    <property type="match status" value="1"/>
</dbReference>
<evidence type="ECO:0000259" key="18">
    <source>
        <dbReference type="SMART" id="SM00965"/>
    </source>
</evidence>
<feature type="domain" description="Secretin/TonB short N-terminal" evidence="18">
    <location>
        <begin position="53"/>
        <end position="104"/>
    </location>
</feature>
<gene>
    <name evidence="19" type="primary">fpvA_5</name>
    <name evidence="19" type="ORF">DUPY_47950</name>
</gene>
<dbReference type="InterPro" id="IPR010917">
    <property type="entry name" value="TonB_rcpt_CS"/>
</dbReference>
<dbReference type="GO" id="GO:0009279">
    <property type="term" value="C:cell outer membrane"/>
    <property type="evidence" value="ECO:0007669"/>
    <property type="project" value="UniProtKB-SubCell"/>
</dbReference>
<keyword evidence="9" id="KW-0406">Ion transport</keyword>
<evidence type="ECO:0000256" key="17">
    <source>
        <dbReference type="SAM" id="SignalP"/>
    </source>
</evidence>
<dbReference type="GO" id="GO:0015344">
    <property type="term" value="F:siderophore uptake transmembrane transporter activity"/>
    <property type="evidence" value="ECO:0007669"/>
    <property type="project" value="TreeGrafter"/>
</dbReference>
<evidence type="ECO:0000256" key="16">
    <source>
        <dbReference type="RuleBase" id="RU003357"/>
    </source>
</evidence>
<feature type="signal peptide" evidence="17">
    <location>
        <begin position="1"/>
        <end position="24"/>
    </location>
</feature>
<dbReference type="Proteomes" id="UP000175989">
    <property type="component" value="Unassembled WGS sequence"/>
</dbReference>
<comment type="caution">
    <text evidence="19">The sequence shown here is derived from an EMBL/GenBank/DDBJ whole genome shotgun (WGS) entry which is preliminary data.</text>
</comment>
<evidence type="ECO:0000256" key="11">
    <source>
        <dbReference type="ARBA" id="ARBA00023136"/>
    </source>
</evidence>
<keyword evidence="4 14" id="KW-1134">Transmembrane beta strand</keyword>
<comment type="similarity">
    <text evidence="2 14 16">Belongs to the TonB-dependent receptor family.</text>
</comment>
<dbReference type="GO" id="GO:0038023">
    <property type="term" value="F:signaling receptor activity"/>
    <property type="evidence" value="ECO:0007669"/>
    <property type="project" value="InterPro"/>
</dbReference>
<dbReference type="PROSITE" id="PS52016">
    <property type="entry name" value="TONB_DEPENDENT_REC_3"/>
    <property type="match status" value="1"/>
</dbReference>
<reference evidence="20" key="1">
    <citation type="journal article" date="2016" name="Front. Microbiol.">
        <title>Molecular Keys to the Janthinobacterium and Duganella spp. Interaction with the Plant Pathogen Fusarium graminearum.</title>
        <authorList>
            <person name="Haack F.S."/>
            <person name="Poehlein A."/>
            <person name="Kroger C."/>
            <person name="Voigt C.A."/>
            <person name="Piepenbring M."/>
            <person name="Bode H.B."/>
            <person name="Daniel R."/>
            <person name="Schafer W."/>
            <person name="Streit W.R."/>
        </authorList>
    </citation>
    <scope>NUCLEOTIDE SEQUENCE [LARGE SCALE GENOMIC DNA]</scope>
    <source>
        <strain evidence="20">T54</strain>
    </source>
</reference>
<keyword evidence="8" id="KW-0408">Iron</keyword>
<evidence type="ECO:0000256" key="4">
    <source>
        <dbReference type="ARBA" id="ARBA00022452"/>
    </source>
</evidence>
<evidence type="ECO:0000256" key="2">
    <source>
        <dbReference type="ARBA" id="ARBA00009810"/>
    </source>
</evidence>
<keyword evidence="13 14" id="KW-0998">Cell outer membrane</keyword>
<dbReference type="InterPro" id="IPR036942">
    <property type="entry name" value="Beta-barrel_TonB_sf"/>
</dbReference>
<dbReference type="Pfam" id="PF00593">
    <property type="entry name" value="TonB_dep_Rec_b-barrel"/>
    <property type="match status" value="1"/>
</dbReference>
<accession>A0A1E7W8F3</accession>
<organism evidence="19 20">
    <name type="scientific">Duganella phyllosphaerae</name>
    <dbReference type="NCBI Taxonomy" id="762836"/>
    <lineage>
        <taxon>Bacteria</taxon>
        <taxon>Pseudomonadati</taxon>
        <taxon>Pseudomonadota</taxon>
        <taxon>Betaproteobacteria</taxon>
        <taxon>Burkholderiales</taxon>
        <taxon>Oxalobacteraceae</taxon>
        <taxon>Telluria group</taxon>
        <taxon>Duganella</taxon>
    </lineage>
</organism>
<evidence type="ECO:0000313" key="20">
    <source>
        <dbReference type="Proteomes" id="UP000175989"/>
    </source>
</evidence>
<evidence type="ECO:0000256" key="8">
    <source>
        <dbReference type="ARBA" id="ARBA00023004"/>
    </source>
</evidence>
<evidence type="ECO:0000256" key="6">
    <source>
        <dbReference type="ARBA" id="ARBA00022692"/>
    </source>
</evidence>
<dbReference type="InterPro" id="IPR039426">
    <property type="entry name" value="TonB-dep_rcpt-like"/>
</dbReference>